<keyword evidence="7 10" id="KW-0030">Aminoacyl-tRNA synthetase</keyword>
<name>A0ABD3PKB0_9STRA</name>
<dbReference type="PRINTS" id="PR01038">
    <property type="entry name" value="TRNASYNTHARG"/>
</dbReference>
<feature type="domain" description="DALR anticodon binding" evidence="12">
    <location>
        <begin position="736"/>
        <end position="857"/>
    </location>
</feature>
<dbReference type="InterPro" id="IPR014729">
    <property type="entry name" value="Rossmann-like_a/b/a_fold"/>
</dbReference>
<dbReference type="Gene3D" id="3.40.50.620">
    <property type="entry name" value="HUPs"/>
    <property type="match status" value="1"/>
</dbReference>
<feature type="compositionally biased region" description="Basic and acidic residues" evidence="11">
    <location>
        <begin position="49"/>
        <end position="70"/>
    </location>
</feature>
<evidence type="ECO:0000256" key="4">
    <source>
        <dbReference type="ARBA" id="ARBA00022741"/>
    </source>
</evidence>
<dbReference type="EMBL" id="JABMIG020000169">
    <property type="protein sequence ID" value="KAL3787776.1"/>
    <property type="molecule type" value="Genomic_DNA"/>
</dbReference>
<dbReference type="EC" id="6.1.1.19" evidence="2"/>
<dbReference type="Gene3D" id="3.30.1360.70">
    <property type="entry name" value="Arginyl tRNA synthetase N-terminal domain"/>
    <property type="match status" value="1"/>
</dbReference>
<evidence type="ECO:0000256" key="7">
    <source>
        <dbReference type="ARBA" id="ARBA00023146"/>
    </source>
</evidence>
<gene>
    <name evidence="14" type="ORF">HJC23_009827</name>
</gene>
<evidence type="ECO:0000256" key="9">
    <source>
        <dbReference type="ARBA" id="ARBA00049339"/>
    </source>
</evidence>
<dbReference type="FunFam" id="1.10.730.10:FF:000006">
    <property type="entry name" value="Arginyl-tRNA synthetase 2, mitochondrial"/>
    <property type="match status" value="1"/>
</dbReference>
<evidence type="ECO:0000256" key="8">
    <source>
        <dbReference type="ARBA" id="ARBA00033033"/>
    </source>
</evidence>
<dbReference type="AlphaFoldDB" id="A0ABD3PKB0"/>
<evidence type="ECO:0000256" key="6">
    <source>
        <dbReference type="ARBA" id="ARBA00022917"/>
    </source>
</evidence>
<sequence>MGSPPNLTQHPTSNTQHPSSSQHCARGPIRYKQIADVFDDTSITMSAEEDGKKPSKKELKKLAKKAEKASAKASNGAATDEAPASIVPSSAATSTPPPCYRLSNAQNDSCTLKACLSSVLHSITLHPSPPSSCPSFVHGPALLYGSDASSSPPLVAFGGNGIAKALSLAAGRFVSAAMDDWMEFERCELRPALASKNAGKIAKVVETVEKALESHGGTSLVGSTPLTVADVVVSLSLLEAEGTWSSAIVQSYVDITKQSPEYKKAKSLVDSLLPPSLDESDPSLLRATSFVFASAISRAFKCKDIKHGDYQCNAAMPLFQKLKALGQLPPGVNSPVGMAEAIVAAIPNDNPILDQLTVNGPGFIMGRIKASYLSRWVNDLLLHGSPHKPKLSTPAGTVVVDFSSPNIAKEMHVGHLRSTIIGESVCRILEYVGHDVRRVNHVGDWGTQFGMLIQYLKEEYPDFSGNVPNITDLTEFYKNAKQRFDESPEFKKISQLNVVQLQAGDRECREIWQVLCDVSRKEFEKVYNRLDITVQECGESFYNDKIPPVIEEFEQRGLISVEEGGAKCVFVPKFKVPLMLQKSDGGYGYDSTDMAAIKYRLTEVKASHIVYITDFTQGDHFQMVFAAAKKIGWVTDESHRLDHIGFGTVQGEDGKRFKTRSGDTVRLVDLLDEAVARMETSLKERSNIPPEEIHATASAMGYGAVKYFDLRRNPTSNYIFSYDRMLDTKGNTAIYLLYAHARLESIVTKGKAEHGVDVDSLLKEGKAKITLSHKSERNLGLHLQFFADSIEETLKDLLPYHICDFVYALSIAASEFVTQCKVLGSPEMESRLLLCRATAITMRQCFDLLGIRHVTRI</sequence>
<dbReference type="InterPro" id="IPR001412">
    <property type="entry name" value="aa-tRNA-synth_I_CS"/>
</dbReference>
<accession>A0ABD3PKB0</accession>
<dbReference type="PANTHER" id="PTHR11956:SF5">
    <property type="entry name" value="ARGININE--TRNA LIGASE, CYTOPLASMIC"/>
    <property type="match status" value="1"/>
</dbReference>
<dbReference type="SUPFAM" id="SSF52374">
    <property type="entry name" value="Nucleotidylyl transferase"/>
    <property type="match status" value="1"/>
</dbReference>
<evidence type="ECO:0000256" key="2">
    <source>
        <dbReference type="ARBA" id="ARBA00012837"/>
    </source>
</evidence>
<dbReference type="GO" id="GO:0004814">
    <property type="term" value="F:arginine-tRNA ligase activity"/>
    <property type="evidence" value="ECO:0007669"/>
    <property type="project" value="UniProtKB-EC"/>
</dbReference>
<evidence type="ECO:0000256" key="5">
    <source>
        <dbReference type="ARBA" id="ARBA00022840"/>
    </source>
</evidence>
<keyword evidence="3 10" id="KW-0436">Ligase</keyword>
<dbReference type="NCBIfam" id="TIGR00456">
    <property type="entry name" value="argS"/>
    <property type="match status" value="1"/>
</dbReference>
<dbReference type="SMART" id="SM00836">
    <property type="entry name" value="DALR_1"/>
    <property type="match status" value="1"/>
</dbReference>
<comment type="similarity">
    <text evidence="1 10">Belongs to the class-I aminoacyl-tRNA synthetase family.</text>
</comment>
<reference evidence="14 15" key="1">
    <citation type="journal article" date="2020" name="G3 (Bethesda)">
        <title>Improved Reference Genome for Cyclotella cryptica CCMP332, a Model for Cell Wall Morphogenesis, Salinity Adaptation, and Lipid Production in Diatoms (Bacillariophyta).</title>
        <authorList>
            <person name="Roberts W.R."/>
            <person name="Downey K.M."/>
            <person name="Ruck E.C."/>
            <person name="Traller J.C."/>
            <person name="Alverson A.J."/>
        </authorList>
    </citation>
    <scope>NUCLEOTIDE SEQUENCE [LARGE SCALE GENOMIC DNA]</scope>
    <source>
        <strain evidence="14 15">CCMP332</strain>
    </source>
</reference>
<dbReference type="SUPFAM" id="SSF47323">
    <property type="entry name" value="Anticodon-binding domain of a subclass of class I aminoacyl-tRNA synthetases"/>
    <property type="match status" value="1"/>
</dbReference>
<evidence type="ECO:0000313" key="15">
    <source>
        <dbReference type="Proteomes" id="UP001516023"/>
    </source>
</evidence>
<dbReference type="InterPro" id="IPR009080">
    <property type="entry name" value="tRNAsynth_Ia_anticodon-bd"/>
</dbReference>
<dbReference type="InterPro" id="IPR036695">
    <property type="entry name" value="Arg-tRNA-synth_N_sf"/>
</dbReference>
<dbReference type="SMART" id="SM01016">
    <property type="entry name" value="Arg_tRNA_synt_N"/>
    <property type="match status" value="1"/>
</dbReference>
<dbReference type="InterPro" id="IPR005148">
    <property type="entry name" value="Arg-tRNA-synth_N"/>
</dbReference>
<feature type="compositionally biased region" description="Polar residues" evidence="11">
    <location>
        <begin position="1"/>
        <end position="23"/>
    </location>
</feature>
<organism evidence="14 15">
    <name type="scientific">Cyclotella cryptica</name>
    <dbReference type="NCBI Taxonomy" id="29204"/>
    <lineage>
        <taxon>Eukaryota</taxon>
        <taxon>Sar</taxon>
        <taxon>Stramenopiles</taxon>
        <taxon>Ochrophyta</taxon>
        <taxon>Bacillariophyta</taxon>
        <taxon>Coscinodiscophyceae</taxon>
        <taxon>Thalassiosirophycidae</taxon>
        <taxon>Stephanodiscales</taxon>
        <taxon>Stephanodiscaceae</taxon>
        <taxon>Cyclotella</taxon>
    </lineage>
</organism>
<comment type="caution">
    <text evidence="14">The sequence shown here is derived from an EMBL/GenBank/DDBJ whole genome shotgun (WGS) entry which is preliminary data.</text>
</comment>
<feature type="domain" description="Arginyl tRNA synthetase N-terminal" evidence="13">
    <location>
        <begin position="290"/>
        <end position="368"/>
    </location>
</feature>
<feature type="region of interest" description="Disordered" evidence="11">
    <location>
        <begin position="1"/>
        <end position="28"/>
    </location>
</feature>
<keyword evidence="4 10" id="KW-0547">Nucleotide-binding</keyword>
<dbReference type="Pfam" id="PF00750">
    <property type="entry name" value="tRNA-synt_1d"/>
    <property type="match status" value="1"/>
</dbReference>
<dbReference type="HAMAP" id="MF_00123">
    <property type="entry name" value="Arg_tRNA_synth"/>
    <property type="match status" value="1"/>
</dbReference>
<dbReference type="Pfam" id="PF05746">
    <property type="entry name" value="DALR_1"/>
    <property type="match status" value="1"/>
</dbReference>
<dbReference type="Proteomes" id="UP001516023">
    <property type="component" value="Unassembled WGS sequence"/>
</dbReference>
<dbReference type="Pfam" id="PF03485">
    <property type="entry name" value="Arg_tRNA_synt_N"/>
    <property type="match status" value="1"/>
</dbReference>
<evidence type="ECO:0000256" key="3">
    <source>
        <dbReference type="ARBA" id="ARBA00022598"/>
    </source>
</evidence>
<dbReference type="FunFam" id="3.40.50.620:FF:000096">
    <property type="entry name" value="Arginine--tRNA ligase chloroplastic/mitochondrial"/>
    <property type="match status" value="1"/>
</dbReference>
<dbReference type="GO" id="GO:0006412">
    <property type="term" value="P:translation"/>
    <property type="evidence" value="ECO:0007669"/>
    <property type="project" value="UniProtKB-KW"/>
</dbReference>
<evidence type="ECO:0000256" key="11">
    <source>
        <dbReference type="SAM" id="MobiDB-lite"/>
    </source>
</evidence>
<evidence type="ECO:0000256" key="1">
    <source>
        <dbReference type="ARBA" id="ARBA00005594"/>
    </source>
</evidence>
<evidence type="ECO:0000313" key="14">
    <source>
        <dbReference type="EMBL" id="KAL3787776.1"/>
    </source>
</evidence>
<feature type="region of interest" description="Disordered" evidence="11">
    <location>
        <begin position="45"/>
        <end position="93"/>
    </location>
</feature>
<feature type="compositionally biased region" description="Low complexity" evidence="11">
    <location>
        <begin position="82"/>
        <end position="93"/>
    </location>
</feature>
<protein>
    <recommendedName>
        <fullName evidence="2">arginine--tRNA ligase</fullName>
        <ecNumber evidence="2">6.1.1.19</ecNumber>
    </recommendedName>
    <alternativeName>
        <fullName evidence="8">Arginyl-tRNA synthetase</fullName>
    </alternativeName>
</protein>
<keyword evidence="6 10" id="KW-0648">Protein biosynthesis</keyword>
<dbReference type="PANTHER" id="PTHR11956">
    <property type="entry name" value="ARGINYL-TRNA SYNTHETASE"/>
    <property type="match status" value="1"/>
</dbReference>
<keyword evidence="15" id="KW-1185">Reference proteome</keyword>
<dbReference type="InterPro" id="IPR008909">
    <property type="entry name" value="DALR_anticod-bd"/>
</dbReference>
<dbReference type="PROSITE" id="PS00178">
    <property type="entry name" value="AA_TRNA_LIGASE_I"/>
    <property type="match status" value="1"/>
</dbReference>
<dbReference type="InterPro" id="IPR001278">
    <property type="entry name" value="Arg-tRNA-ligase"/>
</dbReference>
<evidence type="ECO:0000256" key="10">
    <source>
        <dbReference type="RuleBase" id="RU363038"/>
    </source>
</evidence>
<dbReference type="CDD" id="cd00671">
    <property type="entry name" value="ArgRS_core"/>
    <property type="match status" value="1"/>
</dbReference>
<proteinExistence type="inferred from homology"/>
<dbReference type="GO" id="GO:0005524">
    <property type="term" value="F:ATP binding"/>
    <property type="evidence" value="ECO:0007669"/>
    <property type="project" value="UniProtKB-KW"/>
</dbReference>
<dbReference type="SUPFAM" id="SSF55190">
    <property type="entry name" value="Arginyl-tRNA synthetase (ArgRS), N-terminal 'additional' domain"/>
    <property type="match status" value="1"/>
</dbReference>
<dbReference type="InterPro" id="IPR035684">
    <property type="entry name" value="ArgRS_core"/>
</dbReference>
<evidence type="ECO:0000259" key="13">
    <source>
        <dbReference type="SMART" id="SM01016"/>
    </source>
</evidence>
<evidence type="ECO:0000259" key="12">
    <source>
        <dbReference type="SMART" id="SM00836"/>
    </source>
</evidence>
<dbReference type="Gene3D" id="1.10.730.10">
    <property type="entry name" value="Isoleucyl-tRNA Synthetase, Domain 1"/>
    <property type="match status" value="1"/>
</dbReference>
<keyword evidence="5 10" id="KW-0067">ATP-binding</keyword>
<comment type="catalytic activity">
    <reaction evidence="9">
        <text>tRNA(Arg) + L-arginine + ATP = L-arginyl-tRNA(Arg) + AMP + diphosphate</text>
        <dbReference type="Rhea" id="RHEA:20301"/>
        <dbReference type="Rhea" id="RHEA-COMP:9658"/>
        <dbReference type="Rhea" id="RHEA-COMP:9673"/>
        <dbReference type="ChEBI" id="CHEBI:30616"/>
        <dbReference type="ChEBI" id="CHEBI:32682"/>
        <dbReference type="ChEBI" id="CHEBI:33019"/>
        <dbReference type="ChEBI" id="CHEBI:78442"/>
        <dbReference type="ChEBI" id="CHEBI:78513"/>
        <dbReference type="ChEBI" id="CHEBI:456215"/>
        <dbReference type="EC" id="6.1.1.19"/>
    </reaction>
</comment>